<evidence type="ECO:0000313" key="2">
    <source>
        <dbReference type="Proteomes" id="UP001374535"/>
    </source>
</evidence>
<organism evidence="1 2">
    <name type="scientific">Vigna mungo</name>
    <name type="common">Black gram</name>
    <name type="synonym">Phaseolus mungo</name>
    <dbReference type="NCBI Taxonomy" id="3915"/>
    <lineage>
        <taxon>Eukaryota</taxon>
        <taxon>Viridiplantae</taxon>
        <taxon>Streptophyta</taxon>
        <taxon>Embryophyta</taxon>
        <taxon>Tracheophyta</taxon>
        <taxon>Spermatophyta</taxon>
        <taxon>Magnoliopsida</taxon>
        <taxon>eudicotyledons</taxon>
        <taxon>Gunneridae</taxon>
        <taxon>Pentapetalae</taxon>
        <taxon>rosids</taxon>
        <taxon>fabids</taxon>
        <taxon>Fabales</taxon>
        <taxon>Fabaceae</taxon>
        <taxon>Papilionoideae</taxon>
        <taxon>50 kb inversion clade</taxon>
        <taxon>NPAAA clade</taxon>
        <taxon>indigoferoid/millettioid clade</taxon>
        <taxon>Phaseoleae</taxon>
        <taxon>Vigna</taxon>
    </lineage>
</organism>
<proteinExistence type="predicted"/>
<sequence length="147" mass="16455">MVVFPVPVSPTKSTGSLYLTEHAICSKTCKELRISTKGLLCCCKGFSVYSRETRPILKHVIESLIIGLAKGYKVSAAETGNFHNSAISFITDKRFLIEDEEDANMSTASLYTQKHWFSDKLPSRLNPKSAILLHHLRRSLNENLQGQ</sequence>
<dbReference type="EMBL" id="CP144700">
    <property type="protein sequence ID" value="WVZ23499.1"/>
    <property type="molecule type" value="Genomic_DNA"/>
</dbReference>
<evidence type="ECO:0000313" key="1">
    <source>
        <dbReference type="EMBL" id="WVZ23499.1"/>
    </source>
</evidence>
<gene>
    <name evidence="1" type="ORF">V8G54_002043</name>
</gene>
<accession>A0AAQ3S8R5</accession>
<reference evidence="1 2" key="1">
    <citation type="journal article" date="2023" name="Life. Sci Alliance">
        <title>Evolutionary insights into 3D genome organization and epigenetic landscape of Vigna mungo.</title>
        <authorList>
            <person name="Junaid A."/>
            <person name="Singh B."/>
            <person name="Bhatia S."/>
        </authorList>
    </citation>
    <scope>NUCLEOTIDE SEQUENCE [LARGE SCALE GENOMIC DNA]</scope>
    <source>
        <strain evidence="1">Urdbean</strain>
    </source>
</reference>
<dbReference type="AlphaFoldDB" id="A0AAQ3S8R5"/>
<keyword evidence="2" id="KW-1185">Reference proteome</keyword>
<protein>
    <submittedName>
        <fullName evidence="1">Uncharacterized protein</fullName>
    </submittedName>
</protein>
<name>A0AAQ3S8R5_VIGMU</name>
<dbReference type="Proteomes" id="UP001374535">
    <property type="component" value="Chromosome 1"/>
</dbReference>